<keyword evidence="7" id="KW-0479">Metal-binding</keyword>
<dbReference type="InterPro" id="IPR010208">
    <property type="entry name" value="Ion_transpt_RnfC/RsxC"/>
</dbReference>
<keyword evidence="6" id="KW-0812">Transmembrane</keyword>
<keyword evidence="9" id="KW-1278">Translocase</keyword>
<dbReference type="Pfam" id="PF01512">
    <property type="entry name" value="Complex1_51K"/>
    <property type="match status" value="1"/>
</dbReference>
<evidence type="ECO:0000256" key="1">
    <source>
        <dbReference type="ARBA" id="ARBA00022448"/>
    </source>
</evidence>
<evidence type="ECO:0000256" key="3">
    <source>
        <dbReference type="ARBA" id="ARBA00022553"/>
    </source>
</evidence>
<dbReference type="Pfam" id="PF03116">
    <property type="entry name" value="NQR2_RnfD_RnfE"/>
    <property type="match status" value="1"/>
</dbReference>
<dbReference type="InterPro" id="IPR011538">
    <property type="entry name" value="Nuo51_FMN-bd"/>
</dbReference>
<evidence type="ECO:0000256" key="13">
    <source>
        <dbReference type="ARBA" id="ARBA00023014"/>
    </source>
</evidence>
<keyword evidence="8" id="KW-0677">Repeat</keyword>
<dbReference type="AlphaFoldDB" id="A0A7R8WQI6"/>
<accession>A0A7R8WQI6</accession>
<keyword evidence="11" id="KW-1133">Transmembrane helix</keyword>
<dbReference type="InterPro" id="IPR017900">
    <property type="entry name" value="4Fe4S_Fe_S_CS"/>
</dbReference>
<sequence>MTTLFTFPKGGIHPPESKELTAGKAIEVMPAPAELELILGQHIGASCAPAVEKRGVVGEGEIIGSAAKGLGLPLHSPVSGTVKAIGTSMHPVRIHTSSITLVTDPAIPGKTYDAKKQWQGLQADVLVTAIKEAGVVGIGGAGFPTYAKLSPPKNQPIDTLVLNGAECEPYITADHRQMVERSDEIIEGARVLLAALRGKKCIIGVESNKADAIAALHGALQRANMDGSEFEVKTLQVKYPQGSEKQLIQAVTGRKVPAYSLPSTVGVVVQNVSTAKAVYDAVVLGKPLYDKVITVSGRGIARPANLEVKVGTRVSDIVDFLGGVTPELKKVVLGGPMMGFAISQLDMPITKTTSAILFLSEQEIDCSTHSQCIRCGWCLDACPMGLEPKEIGVFVEAGYAEETEPFGVLLTVCVSVVSCVAVEALSQKALGREITIGDGSAVLTGVLMAFVIPPGVSPLLPVLAAVFAIYIGKHLLGGIGYNFFNPALLGRAFLLASFPVAMTSAWLPPLEGGAIFSYLGTSVDAVSTATPLAVLKEQGMAAFSQQFGSGTDLYSSFFLGWRPGCI</sequence>
<dbReference type="PROSITE" id="PS51379">
    <property type="entry name" value="4FE4S_FER_2"/>
    <property type="match status" value="1"/>
</dbReference>
<keyword evidence="10" id="KW-0249">Electron transport</keyword>
<protein>
    <submittedName>
        <fullName evidence="15">Uncharacterized protein</fullName>
    </submittedName>
</protein>
<dbReference type="PANTHER" id="PTHR43034">
    <property type="entry name" value="ION-TRANSLOCATING OXIDOREDUCTASE COMPLEX SUBUNIT C"/>
    <property type="match status" value="1"/>
</dbReference>
<evidence type="ECO:0000256" key="4">
    <source>
        <dbReference type="ARBA" id="ARBA00022630"/>
    </source>
</evidence>
<organism evidence="15">
    <name type="scientific">Cyprideis torosa</name>
    <dbReference type="NCBI Taxonomy" id="163714"/>
    <lineage>
        <taxon>Eukaryota</taxon>
        <taxon>Metazoa</taxon>
        <taxon>Ecdysozoa</taxon>
        <taxon>Arthropoda</taxon>
        <taxon>Crustacea</taxon>
        <taxon>Oligostraca</taxon>
        <taxon>Ostracoda</taxon>
        <taxon>Podocopa</taxon>
        <taxon>Podocopida</taxon>
        <taxon>Cytherocopina</taxon>
        <taxon>Cytheroidea</taxon>
        <taxon>Cytherideidae</taxon>
        <taxon>Cyprideis</taxon>
    </lineage>
</organism>
<keyword evidence="13" id="KW-0411">Iron-sulfur</keyword>
<dbReference type="InterPro" id="IPR037225">
    <property type="entry name" value="Nuo51_FMN-bd_sf"/>
</dbReference>
<dbReference type="InterPro" id="IPR019554">
    <property type="entry name" value="Soluble_ligand-bd"/>
</dbReference>
<dbReference type="Pfam" id="PF13375">
    <property type="entry name" value="RnfC_N"/>
    <property type="match status" value="1"/>
</dbReference>
<dbReference type="Pfam" id="PF10531">
    <property type="entry name" value="SLBB"/>
    <property type="match status" value="1"/>
</dbReference>
<keyword evidence="4" id="KW-0285">Flavoprotein</keyword>
<keyword evidence="12" id="KW-0408">Iron</keyword>
<evidence type="ECO:0000256" key="2">
    <source>
        <dbReference type="ARBA" id="ARBA00022485"/>
    </source>
</evidence>
<reference evidence="15" key="1">
    <citation type="submission" date="2020-11" db="EMBL/GenBank/DDBJ databases">
        <authorList>
            <person name="Tran Van P."/>
        </authorList>
    </citation>
    <scope>NUCLEOTIDE SEQUENCE</scope>
</reference>
<evidence type="ECO:0000256" key="6">
    <source>
        <dbReference type="ARBA" id="ARBA00022692"/>
    </source>
</evidence>
<dbReference type="PANTHER" id="PTHR43034:SF2">
    <property type="entry name" value="ION-TRANSLOCATING OXIDOREDUCTASE COMPLEX SUBUNIT C"/>
    <property type="match status" value="1"/>
</dbReference>
<keyword evidence="5" id="KW-0288">FMN</keyword>
<keyword evidence="1" id="KW-0813">Transport</keyword>
<evidence type="ECO:0000313" key="15">
    <source>
        <dbReference type="EMBL" id="CAD7236216.1"/>
    </source>
</evidence>
<dbReference type="EMBL" id="OB677319">
    <property type="protein sequence ID" value="CAD7236216.1"/>
    <property type="molecule type" value="Genomic_DNA"/>
</dbReference>
<dbReference type="InterPro" id="IPR026902">
    <property type="entry name" value="RnfC_N"/>
</dbReference>
<name>A0A7R8WQI6_9CRUS</name>
<dbReference type="SUPFAM" id="SSF46548">
    <property type="entry name" value="alpha-helical ferredoxin"/>
    <property type="match status" value="1"/>
</dbReference>
<dbReference type="SUPFAM" id="SSF142984">
    <property type="entry name" value="Nqo1 middle domain-like"/>
    <property type="match status" value="1"/>
</dbReference>
<evidence type="ECO:0000256" key="7">
    <source>
        <dbReference type="ARBA" id="ARBA00022723"/>
    </source>
</evidence>
<feature type="non-terminal residue" evidence="15">
    <location>
        <position position="1"/>
    </location>
</feature>
<evidence type="ECO:0000256" key="10">
    <source>
        <dbReference type="ARBA" id="ARBA00022982"/>
    </source>
</evidence>
<evidence type="ECO:0000256" key="5">
    <source>
        <dbReference type="ARBA" id="ARBA00022643"/>
    </source>
</evidence>
<dbReference type="GO" id="GO:0016020">
    <property type="term" value="C:membrane"/>
    <property type="evidence" value="ECO:0007669"/>
    <property type="project" value="InterPro"/>
</dbReference>
<dbReference type="InterPro" id="IPR017896">
    <property type="entry name" value="4Fe4S_Fe-S-bd"/>
</dbReference>
<proteinExistence type="inferred from homology"/>
<dbReference type="HAMAP" id="MF_00461">
    <property type="entry name" value="RsxC_RnfC"/>
    <property type="match status" value="1"/>
</dbReference>
<dbReference type="GO" id="GO:0055085">
    <property type="term" value="P:transmembrane transport"/>
    <property type="evidence" value="ECO:0007669"/>
    <property type="project" value="InterPro"/>
</dbReference>
<dbReference type="Gene3D" id="3.40.50.11540">
    <property type="entry name" value="NADH-ubiquinone oxidoreductase 51kDa subunit"/>
    <property type="match status" value="1"/>
</dbReference>
<gene>
    <name evidence="15" type="ORF">CTOB1V02_LOCUS14031</name>
</gene>
<dbReference type="GO" id="GO:0051539">
    <property type="term" value="F:4 iron, 4 sulfur cluster binding"/>
    <property type="evidence" value="ECO:0007669"/>
    <property type="project" value="UniProtKB-KW"/>
</dbReference>
<dbReference type="InterPro" id="IPR004338">
    <property type="entry name" value="NqrB/RnfD"/>
</dbReference>
<dbReference type="NCBIfam" id="TIGR01945">
    <property type="entry name" value="rnfC"/>
    <property type="match status" value="1"/>
</dbReference>
<evidence type="ECO:0000256" key="14">
    <source>
        <dbReference type="ARBA" id="ARBA00023136"/>
    </source>
</evidence>
<dbReference type="NCBIfam" id="NF003454">
    <property type="entry name" value="PRK05035.1"/>
    <property type="match status" value="1"/>
</dbReference>
<dbReference type="GO" id="GO:0046872">
    <property type="term" value="F:metal ion binding"/>
    <property type="evidence" value="ECO:0007669"/>
    <property type="project" value="UniProtKB-KW"/>
</dbReference>
<keyword evidence="2" id="KW-0004">4Fe-4S</keyword>
<evidence type="ECO:0000256" key="9">
    <source>
        <dbReference type="ARBA" id="ARBA00022967"/>
    </source>
</evidence>
<evidence type="ECO:0000256" key="12">
    <source>
        <dbReference type="ARBA" id="ARBA00023004"/>
    </source>
</evidence>
<keyword evidence="14" id="KW-0472">Membrane</keyword>
<dbReference type="PROSITE" id="PS00198">
    <property type="entry name" value="4FE4S_FER_1"/>
    <property type="match status" value="1"/>
</dbReference>
<evidence type="ECO:0000256" key="8">
    <source>
        <dbReference type="ARBA" id="ARBA00022737"/>
    </source>
</evidence>
<evidence type="ECO:0000256" key="11">
    <source>
        <dbReference type="ARBA" id="ARBA00022989"/>
    </source>
</evidence>
<dbReference type="Gene3D" id="3.10.20.600">
    <property type="match status" value="1"/>
</dbReference>
<dbReference type="SUPFAM" id="SSF142019">
    <property type="entry name" value="Nqo1 FMN-binding domain-like"/>
    <property type="match status" value="1"/>
</dbReference>
<dbReference type="GO" id="GO:0009055">
    <property type="term" value="F:electron transfer activity"/>
    <property type="evidence" value="ECO:0007669"/>
    <property type="project" value="InterPro"/>
</dbReference>
<keyword evidence="3" id="KW-0597">Phosphoprotein</keyword>